<dbReference type="PANTHER" id="PTHR34721">
    <property type="entry name" value="PROTEIN CBG09734"/>
    <property type="match status" value="1"/>
</dbReference>
<dbReference type="PANTHER" id="PTHR34721:SF11">
    <property type="entry name" value="ACTIVIN_RECP DOMAIN-CONTAINING PROTEIN"/>
    <property type="match status" value="1"/>
</dbReference>
<keyword evidence="2" id="KW-1185">Reference proteome</keyword>
<accession>A0A915BKH2</accession>
<evidence type="ECO:0000313" key="3">
    <source>
        <dbReference type="WBParaSite" id="PgR044_g024_t01"/>
    </source>
</evidence>
<protein>
    <submittedName>
        <fullName evidence="3">MANSC domain-containing protein</fullName>
    </submittedName>
</protein>
<reference evidence="3" key="1">
    <citation type="submission" date="2022-11" db="UniProtKB">
        <authorList>
            <consortium name="WormBaseParasite"/>
        </authorList>
    </citation>
    <scope>IDENTIFICATION</scope>
</reference>
<sequence>TVDDKISDMRGITLYLAVSFLVPISALKCWELSEAAHPQDGKQLERVHQKSCNENTYCVSAFKTTHLGNFNVLAMGCESETESTVGLPKCKTDGCFRTIYKKFDRLQPEDIELAVCCCNVDLCYRSPQSGISKQNNNLALPSSARAEYQRMSWFDKPTLARVARNTASGNNLDVEPFLFYKAQDDPVPETPSEASSSNPSPSVTGSSNTPQPSGSPSEASSSNPSPSVTGSSNTPLPSGLPPEASSSNPSPSVTDSPNTSQPSVLPSEGSSRNPSSSEAISTITSPPPSQPSGSSPGEVSPILSSPQSSSVGSLPHPEGSTSVPIIGTTSAGVSLVHGEVILYLVCFVLSLQFLS</sequence>
<dbReference type="AlphaFoldDB" id="A0A915BKH2"/>
<dbReference type="WBParaSite" id="PgR044_g024_t01">
    <property type="protein sequence ID" value="PgR044_g024_t01"/>
    <property type="gene ID" value="PgR044_g024"/>
</dbReference>
<proteinExistence type="predicted"/>
<dbReference type="Proteomes" id="UP000887569">
    <property type="component" value="Unplaced"/>
</dbReference>
<name>A0A915BKH2_PARUN</name>
<evidence type="ECO:0000313" key="2">
    <source>
        <dbReference type="Proteomes" id="UP000887569"/>
    </source>
</evidence>
<dbReference type="Gene3D" id="2.10.60.10">
    <property type="entry name" value="CD59"/>
    <property type="match status" value="1"/>
</dbReference>
<dbReference type="InterPro" id="IPR045860">
    <property type="entry name" value="Snake_toxin-like_sf"/>
</dbReference>
<feature type="region of interest" description="Disordered" evidence="1">
    <location>
        <begin position="183"/>
        <end position="320"/>
    </location>
</feature>
<evidence type="ECO:0000256" key="1">
    <source>
        <dbReference type="SAM" id="MobiDB-lite"/>
    </source>
</evidence>
<feature type="compositionally biased region" description="Low complexity" evidence="1">
    <location>
        <begin position="190"/>
        <end position="284"/>
    </location>
</feature>
<organism evidence="2 3">
    <name type="scientific">Parascaris univalens</name>
    <name type="common">Nematode worm</name>
    <dbReference type="NCBI Taxonomy" id="6257"/>
    <lineage>
        <taxon>Eukaryota</taxon>
        <taxon>Metazoa</taxon>
        <taxon>Ecdysozoa</taxon>
        <taxon>Nematoda</taxon>
        <taxon>Chromadorea</taxon>
        <taxon>Rhabditida</taxon>
        <taxon>Spirurina</taxon>
        <taxon>Ascaridomorpha</taxon>
        <taxon>Ascaridoidea</taxon>
        <taxon>Ascarididae</taxon>
        <taxon>Parascaris</taxon>
    </lineage>
</organism>
<feature type="compositionally biased region" description="Low complexity" evidence="1">
    <location>
        <begin position="291"/>
        <end position="315"/>
    </location>
</feature>